<dbReference type="AlphaFoldDB" id="A0A7G9YI91"/>
<evidence type="ECO:0000313" key="1">
    <source>
        <dbReference type="EMBL" id="QNO47725.1"/>
    </source>
</evidence>
<name>A0A7G9YI91_9EURY</name>
<dbReference type="EMBL" id="MT631272">
    <property type="protein sequence ID" value="QNO47725.1"/>
    <property type="molecule type" value="Genomic_DNA"/>
</dbReference>
<organism evidence="1">
    <name type="scientific">Candidatus Methanogaster sp. ANME-2c ERB4</name>
    <dbReference type="NCBI Taxonomy" id="2759911"/>
    <lineage>
        <taxon>Archaea</taxon>
        <taxon>Methanobacteriati</taxon>
        <taxon>Methanobacteriota</taxon>
        <taxon>Stenosarchaea group</taxon>
        <taxon>Methanomicrobia</taxon>
        <taxon>Methanosarcinales</taxon>
        <taxon>ANME-2 cluster</taxon>
        <taxon>Candidatus Methanogasteraceae</taxon>
        <taxon>Candidatus Methanogaster</taxon>
    </lineage>
</organism>
<sequence>MYHYIFRQCSKCLNNQCVIKSVNPAIVVIRDCVTVIIDIQSPYDSRVWVHVADGLPANVDLINETTSKSMILQESRIENLLLRRGGSSGARVPPCRYRYRPPARRIHKRACDQVKSTI</sequence>
<proteinExistence type="predicted"/>
<gene>
    <name evidence="1" type="ORF">LDJELIEA_00023</name>
</gene>
<reference evidence="1" key="1">
    <citation type="submission" date="2020-06" db="EMBL/GenBank/DDBJ databases">
        <title>Unique genomic features of the anaerobic methanotrophic archaea.</title>
        <authorList>
            <person name="Chadwick G.L."/>
            <person name="Skennerton C.T."/>
            <person name="Laso-Perez R."/>
            <person name="Leu A.O."/>
            <person name="Speth D.R."/>
            <person name="Yu H."/>
            <person name="Morgan-Lang C."/>
            <person name="Hatzenpichler R."/>
            <person name="Goudeau D."/>
            <person name="Malmstrom R."/>
            <person name="Brazelton W.J."/>
            <person name="Woyke T."/>
            <person name="Hallam S.J."/>
            <person name="Tyson G.W."/>
            <person name="Wegener G."/>
            <person name="Boetius A."/>
            <person name="Orphan V."/>
        </authorList>
    </citation>
    <scope>NUCLEOTIDE SEQUENCE</scope>
</reference>
<protein>
    <submittedName>
        <fullName evidence="1">Uncharacterized protein</fullName>
    </submittedName>
</protein>
<accession>A0A7G9YI91</accession>